<dbReference type="Gene3D" id="1.10.510.10">
    <property type="entry name" value="Transferase(Phosphotransferase) domain 1"/>
    <property type="match status" value="1"/>
</dbReference>
<dbReference type="InterPro" id="IPR000719">
    <property type="entry name" value="Prot_kinase_dom"/>
</dbReference>
<gene>
    <name evidence="1" type="ORF">ZEAMMB73_Zm00001d048684</name>
</gene>
<dbReference type="Pfam" id="PF00069">
    <property type="entry name" value="Pkinase"/>
    <property type="match status" value="1"/>
</dbReference>
<dbReference type="InterPro" id="IPR011009">
    <property type="entry name" value="Kinase-like_dom_sf"/>
</dbReference>
<organism evidence="1">
    <name type="scientific">Zea mays</name>
    <name type="common">Maize</name>
    <dbReference type="NCBI Taxonomy" id="4577"/>
    <lineage>
        <taxon>Eukaryota</taxon>
        <taxon>Viridiplantae</taxon>
        <taxon>Streptophyta</taxon>
        <taxon>Embryophyta</taxon>
        <taxon>Tracheophyta</taxon>
        <taxon>Spermatophyta</taxon>
        <taxon>Magnoliopsida</taxon>
        <taxon>Liliopsida</taxon>
        <taxon>Poales</taxon>
        <taxon>Poaceae</taxon>
        <taxon>PACMAD clade</taxon>
        <taxon>Panicoideae</taxon>
        <taxon>Andropogonodae</taxon>
        <taxon>Andropogoneae</taxon>
        <taxon>Tripsacinae</taxon>
        <taxon>Zea</taxon>
    </lineage>
</organism>
<dbReference type="SUPFAM" id="SSF56112">
    <property type="entry name" value="Protein kinase-like (PK-like)"/>
    <property type="match status" value="1"/>
</dbReference>
<accession>A0A1D6PNI3</accession>
<dbReference type="AlphaFoldDB" id="A0A1D6PNI3"/>
<protein>
    <submittedName>
        <fullName evidence="1">Cysteine-rich receptor-like protein kinase 8</fullName>
    </submittedName>
</protein>
<dbReference type="InterPro" id="IPR036537">
    <property type="entry name" value="Adaptor_Cbl_N_dom_sf"/>
</dbReference>
<dbReference type="PANTHER" id="PTHR27006">
    <property type="entry name" value="PROMASTIGOTE SURFACE ANTIGEN PROTEIN PSA"/>
    <property type="match status" value="1"/>
</dbReference>
<reference evidence="1" key="1">
    <citation type="submission" date="2015-12" db="EMBL/GenBank/DDBJ databases">
        <title>Update maize B73 reference genome by single molecule sequencing technologies.</title>
        <authorList>
            <consortium name="Maize Genome Sequencing Project"/>
            <person name="Ware D."/>
        </authorList>
    </citation>
    <scope>NUCLEOTIDE SEQUENCE</scope>
    <source>
        <tissue evidence="1">Seedling</tissue>
    </source>
</reference>
<keyword evidence="1" id="KW-0808">Transferase</keyword>
<dbReference type="CDD" id="cd21037">
    <property type="entry name" value="MLKL_NTD"/>
    <property type="match status" value="1"/>
</dbReference>
<dbReference type="PROSITE" id="PS50011">
    <property type="entry name" value="PROTEIN_KINASE_DOM"/>
    <property type="match status" value="1"/>
</dbReference>
<dbReference type="GO" id="GO:0004672">
    <property type="term" value="F:protein kinase activity"/>
    <property type="evidence" value="ECO:0007669"/>
    <property type="project" value="InterPro"/>
</dbReference>
<keyword evidence="1" id="KW-0418">Kinase</keyword>
<evidence type="ECO:0000313" key="1">
    <source>
        <dbReference type="EMBL" id="AQK48409.1"/>
    </source>
</evidence>
<dbReference type="GO" id="GO:0007166">
    <property type="term" value="P:cell surface receptor signaling pathway"/>
    <property type="evidence" value="ECO:0007669"/>
    <property type="project" value="InterPro"/>
</dbReference>
<name>A0A1D6PNI3_MAIZE</name>
<dbReference type="InterPro" id="IPR054000">
    <property type="entry name" value="MLKL_N"/>
</dbReference>
<dbReference type="InterPro" id="IPR059179">
    <property type="entry name" value="MLKL-like_MCAfunc"/>
</dbReference>
<dbReference type="Gene3D" id="1.20.930.20">
    <property type="entry name" value="Adaptor protein Cbl, N-terminal domain"/>
    <property type="match status" value="1"/>
</dbReference>
<keyword evidence="1" id="KW-0675">Receptor</keyword>
<dbReference type="PANTHER" id="PTHR27006:SF601">
    <property type="entry name" value="PROTEIN KINASE DOMAIN-CONTAINING PROTEIN"/>
    <property type="match status" value="1"/>
</dbReference>
<dbReference type="Gene3D" id="3.30.200.20">
    <property type="entry name" value="Phosphorylase Kinase, domain 1"/>
    <property type="match status" value="1"/>
</dbReference>
<dbReference type="GO" id="GO:0005524">
    <property type="term" value="F:ATP binding"/>
    <property type="evidence" value="ECO:0007669"/>
    <property type="project" value="InterPro"/>
</dbReference>
<proteinExistence type="predicted"/>
<dbReference type="Pfam" id="PF22215">
    <property type="entry name" value="MLKL_N"/>
    <property type="match status" value="1"/>
</dbReference>
<dbReference type="EMBL" id="CM000780">
    <property type="protein sequence ID" value="AQK48409.1"/>
    <property type="molecule type" value="Genomic_DNA"/>
</dbReference>
<dbReference type="ExpressionAtlas" id="A0A1D6PNI3">
    <property type="expression patterns" value="baseline and differential"/>
</dbReference>
<sequence length="453" mass="51012">MADIVIRDLERVVKVALAIKKAVETAKQNKEDCVKIGERAAEVSTHMKRLKENTKAMEDPLMSDTLKSMEETLQRALKLVNECQRKHVVLHYLNAGGMSKKLRQVQEDISYKLWNGVLATVVDTRIALEKQIQSAIDAPLHQHQQVTLVLLISKITNVQGRWKPHKVVIQELIKLGVPQFSLSQLNAATNEFSEGCVVERGYYKGVLHDGLDVAIKKLAVSDDTQERRLQLELNIRAKLEHGNILKLLGYCLDAQEKEKLYFLVEEYIPNVESLEKFINVSRLDWSSCFKIIQGIAKGLHCLHKHHILYMDLNPANILVRSDMNPVVINFGSSIVLDRDDDKVTGDAVAGTLGYVAPEKLMEAYASMMSDVFSFGIIIIEIITGRRASPFVDLPEWGSVDEMITSAKGLFDPALANESQLMKINRCREVGLKCIERDPKRRPTMGNVLEMLSS</sequence>